<dbReference type="InterPro" id="IPR019775">
    <property type="entry name" value="WD40_repeat_CS"/>
</dbReference>
<accession>A0A178CPW5</accession>
<dbReference type="InterPro" id="IPR059141">
    <property type="entry name" value="Beta-prop_Nup120_160"/>
</dbReference>
<proteinExistence type="predicted"/>
<keyword evidence="2" id="KW-0813">Transport</keyword>
<dbReference type="PANTHER" id="PTHR21286">
    <property type="entry name" value="NUCLEAR PORE COMPLEX PROTEIN NUP160"/>
    <property type="match status" value="1"/>
</dbReference>
<dbReference type="InterPro" id="IPR048884">
    <property type="entry name" value="Nup120_helical"/>
</dbReference>
<keyword evidence="4" id="KW-0853">WD repeat</keyword>
<evidence type="ECO:0000256" key="5">
    <source>
        <dbReference type="SAM" id="MobiDB-lite"/>
    </source>
</evidence>
<dbReference type="GO" id="GO:0005643">
    <property type="term" value="C:nuclear pore"/>
    <property type="evidence" value="ECO:0007669"/>
    <property type="project" value="UniProtKB-ARBA"/>
</dbReference>
<gene>
    <name evidence="9" type="ORF">AYO20_08516</name>
</gene>
<evidence type="ECO:0000259" key="6">
    <source>
        <dbReference type="Pfam" id="PF11715"/>
    </source>
</evidence>
<keyword evidence="3" id="KW-0539">Nucleus</keyword>
<keyword evidence="10" id="KW-1185">Reference proteome</keyword>
<feature type="compositionally biased region" description="Polar residues" evidence="5">
    <location>
        <begin position="1308"/>
        <end position="1324"/>
    </location>
</feature>
<evidence type="ECO:0000256" key="3">
    <source>
        <dbReference type="ARBA" id="ARBA00023242"/>
    </source>
</evidence>
<feature type="domain" description="Nucleoporin Nup120/160 beta-propeller" evidence="6">
    <location>
        <begin position="150"/>
        <end position="644"/>
    </location>
</feature>
<dbReference type="EMBL" id="LVCJ01000068">
    <property type="protein sequence ID" value="OAL30931.1"/>
    <property type="molecule type" value="Genomic_DNA"/>
</dbReference>
<dbReference type="PROSITE" id="PS50082">
    <property type="entry name" value="WD_REPEATS_2"/>
    <property type="match status" value="1"/>
</dbReference>
<dbReference type="PROSITE" id="PS00678">
    <property type="entry name" value="WD_REPEATS_1"/>
    <property type="match status" value="1"/>
</dbReference>
<dbReference type="Pfam" id="PF21486">
    <property type="entry name" value="NUP120_helical"/>
    <property type="match status" value="1"/>
</dbReference>
<evidence type="ECO:0000259" key="7">
    <source>
        <dbReference type="Pfam" id="PF21486"/>
    </source>
</evidence>
<dbReference type="PANTHER" id="PTHR21286:SF0">
    <property type="entry name" value="NUCLEAR PORE COMPLEX PROTEIN NUP160"/>
    <property type="match status" value="1"/>
</dbReference>
<feature type="compositionally biased region" description="Acidic residues" evidence="5">
    <location>
        <begin position="1292"/>
        <end position="1306"/>
    </location>
</feature>
<dbReference type="OrthoDB" id="67716at2759"/>
<feature type="compositionally biased region" description="Gly residues" evidence="5">
    <location>
        <begin position="1325"/>
        <end position="1334"/>
    </location>
</feature>
<protein>
    <submittedName>
        <fullName evidence="9">Uncharacterized protein</fullName>
    </submittedName>
</protein>
<dbReference type="SUPFAM" id="SSF50969">
    <property type="entry name" value="YVTN repeat-like/Quinoprotein amine dehydrogenase"/>
    <property type="match status" value="1"/>
</dbReference>
<feature type="region of interest" description="Disordered" evidence="5">
    <location>
        <begin position="1292"/>
        <end position="1334"/>
    </location>
</feature>
<dbReference type="InterPro" id="IPR011044">
    <property type="entry name" value="Quino_amine_DH_bsu"/>
</dbReference>
<reference evidence="9 10" key="1">
    <citation type="submission" date="2016-03" db="EMBL/GenBank/DDBJ databases">
        <title>The draft genome sequence of Fonsecaea nubica causative agent of cutaneous subcutaneous infection in human host.</title>
        <authorList>
            <person name="Costa F."/>
            <person name="Sybren D.H."/>
            <person name="Raittz R.T."/>
            <person name="Weiss V.A."/>
            <person name="Leao A.C."/>
            <person name="Gomes R."/>
            <person name="De Souza E.M."/>
            <person name="Pedrosa F.O."/>
            <person name="Steffens M.B."/>
            <person name="Bombassaro A."/>
            <person name="Tadra-Sfeir M.Z."/>
            <person name="Moreno L.F."/>
            <person name="Najafzadeh M.J."/>
            <person name="Felipe M.S."/>
            <person name="Teixeira M."/>
            <person name="Sun J."/>
            <person name="Xi L."/>
            <person name="Castro M.A."/>
            <person name="Vicente V.A."/>
        </authorList>
    </citation>
    <scope>NUCLEOTIDE SEQUENCE [LARGE SCALE GENOMIC DNA]</scope>
    <source>
        <strain evidence="9 10">CBS 269.64</strain>
    </source>
</reference>
<dbReference type="InterPro" id="IPR001680">
    <property type="entry name" value="WD40_rpt"/>
</dbReference>
<feature type="repeat" description="WD" evidence="4">
    <location>
        <begin position="320"/>
        <end position="361"/>
    </location>
</feature>
<comment type="caution">
    <text evidence="9">The sequence shown here is derived from an EMBL/GenBank/DDBJ whole genome shotgun (WGS) entry which is preliminary data.</text>
</comment>
<evidence type="ECO:0000256" key="1">
    <source>
        <dbReference type="ARBA" id="ARBA00004123"/>
    </source>
</evidence>
<feature type="domain" description="Nucleoporin Nup120 helical" evidence="7">
    <location>
        <begin position="708"/>
        <end position="838"/>
    </location>
</feature>
<evidence type="ECO:0000313" key="9">
    <source>
        <dbReference type="EMBL" id="OAL30931.1"/>
    </source>
</evidence>
<sequence length="1334" mass="149658">MARRGGLKTTISKKAYAEYHLGFGDSERDESISVLKTMYEVDREHLGTRTPFRSFVPHNNVPLTDATLRQTAAAMLNLYTETAFQVTSATPDSVVRLQVPRKNGSFEKPKSASIRTENTRAWSKDQHSYASHILASQSSIYFRASKTYPRSFYWKVVNNGRVLLVQCADFARSEGDINEAYFTVRFEFQDPIIPRGVTFADLEGLDEISVFVCTDKNEIFNLRLPTSAFRDPRVLQSENLPQWCQPLESSALGIDTVYRIHAHTPLVVVISFASGRLQRLKRRSVQDGWEQDNYDDRSWGASIRGLVSRRGYHAIEFGSTQLDSRTAQTMAISADGDLLFTVCLNHTLRIWNLNNGRIVATKDLVGVTRDPNDRTHLNPAEDALLQVFREDEAQKFPTVLTYSPQEGGQFKFWDIKGSLTDNLIVDDRYPGTRLSAPDPDPSGNTVWSMIGFKLDPGTDRRSTQLWVLWRNHNYHQLYNCQLELGSLASSWKSNWVKCNARVSTKTVPPEFVRGDQQDPSSKWLDFFFHLGRYSEAALDTALSIYEDATSTKLTTSQKEAPLRQRMCTTVAANISLRKYGDSEMDFDRFCIDTDTQWRNFYRIVENFNDDRNASLALAYDAFSEMAWITMADKCCAIRECSKFELLQQNALSDIQDLEDTTARLWPHRKVSTDDGEPFLDLAILISAARTFRESFSSDLAQDLVDAIEEDISIGADYVSPTRMLNIYDSTGFGDAISNETFERLQSDLSPMGGISGLNNELFLGVLELFPLKSRRAKSALRNTLFGNLLLSAGVLDFFPSQKQVLMDLLALAVFVEGELSQEEAKSTIFDASELHEQIAPLLRLCNRNLWLASHSRLVPLEILGTDGHPNASRRRSDIVTANKRQVTIMEDTLSKAVRPQPAVEKPLMYMITDQLSEIDDWASGKDTLDPEEGAVYLQCDLLVQGQLDLATEFLQYQPSTSWSSYVKGRLATAKGEHDVAAHYFQKASYGLACGKAVGNLVALSAGLLSAIEAECFNNGLPVYLHHITTIFESAKAYNEAARFAHLTLESLHAGQEPTPSFRTEVLSRLVTAELKLSRFDRAYNAVVQLPDEALQRSSVTSLINSILSSSGSVFGPEGVVRTIRSLPWAMYPQLTRHMESHLVSLAKSQMASSLASGNGKVDYLSVMHALRISQHDYRGAVTVLYDRLKLIRKSGRARHDPKATALRHVLLALINLMACMAPDEAYILAETEDSTAANRGQTSAEDINVQNDEQMKMSKRRRVIITLEDLRKEYQAILDRCSRIERGDFDFEIDGDESEDDSEEVMADQSQSRLNLSKASLRNGTSGGGDAMEF</sequence>
<evidence type="ECO:0000256" key="2">
    <source>
        <dbReference type="ARBA" id="ARBA00022448"/>
    </source>
</evidence>
<dbReference type="Pfam" id="PF23300">
    <property type="entry name" value="HEAT_Nup120"/>
    <property type="match status" value="1"/>
</dbReference>
<dbReference type="Proteomes" id="UP000185904">
    <property type="component" value="Unassembled WGS sequence"/>
</dbReference>
<evidence type="ECO:0000259" key="8">
    <source>
        <dbReference type="Pfam" id="PF23300"/>
    </source>
</evidence>
<dbReference type="RefSeq" id="XP_022497236.1">
    <property type="nucleotide sequence ID" value="XM_022646792.1"/>
</dbReference>
<evidence type="ECO:0000313" key="10">
    <source>
        <dbReference type="Proteomes" id="UP000185904"/>
    </source>
</evidence>
<dbReference type="GeneID" id="34591919"/>
<feature type="domain" description="Nucleoporin nup120-like HEAT repeat" evidence="8">
    <location>
        <begin position="936"/>
        <end position="1107"/>
    </location>
</feature>
<dbReference type="InterPro" id="IPR021717">
    <property type="entry name" value="Nucleoporin_Nup160"/>
</dbReference>
<organism evidence="9 10">
    <name type="scientific">Fonsecaea nubica</name>
    <dbReference type="NCBI Taxonomy" id="856822"/>
    <lineage>
        <taxon>Eukaryota</taxon>
        <taxon>Fungi</taxon>
        <taxon>Dikarya</taxon>
        <taxon>Ascomycota</taxon>
        <taxon>Pezizomycotina</taxon>
        <taxon>Eurotiomycetes</taxon>
        <taxon>Chaetothyriomycetidae</taxon>
        <taxon>Chaetothyriales</taxon>
        <taxon>Herpotrichiellaceae</taxon>
        <taxon>Fonsecaea</taxon>
    </lineage>
</organism>
<dbReference type="GO" id="GO:0017056">
    <property type="term" value="F:structural constituent of nuclear pore"/>
    <property type="evidence" value="ECO:0007669"/>
    <property type="project" value="TreeGrafter"/>
</dbReference>
<dbReference type="InterPro" id="IPR056548">
    <property type="entry name" value="HEAT_Nup120"/>
</dbReference>
<dbReference type="Pfam" id="PF11715">
    <property type="entry name" value="Beta-prop_Nup120_160"/>
    <property type="match status" value="1"/>
</dbReference>
<evidence type="ECO:0000256" key="4">
    <source>
        <dbReference type="PROSITE-ProRule" id="PRU00221"/>
    </source>
</evidence>
<name>A0A178CPW5_9EURO</name>
<comment type="subcellular location">
    <subcellularLocation>
        <location evidence="1">Nucleus</location>
    </subcellularLocation>
</comment>